<dbReference type="InterPro" id="IPR004504">
    <property type="entry name" value="DNA_repair_RadA"/>
</dbReference>
<dbReference type="AlphaFoldDB" id="G7LGQ6"/>
<dbReference type="Pfam" id="PF13541">
    <property type="entry name" value="ChlI"/>
    <property type="match status" value="1"/>
</dbReference>
<keyword evidence="3" id="KW-0227">DNA damage</keyword>
<keyword evidence="8" id="KW-0346">Stress response</keyword>
<sequence>MFSFSVSRFPSAQSLSLHHPSTTTNATFHTNPLHQNASSSTNNNKAENFLKQNATSRVNPIEGNENEVVFGRKKKKGKEKVYWVCSDCGYSTGQWWGVCRSCSVSGTMKEFHEVKSSEKVSGFSVLEDGLGSWLPEKSGELRPLRLSEVNRGVDHLHWRIRLSGPFGNEVSRVLGGGLVPGSLTLVGGDPGVGKSTLLLQVAAMLAEGDEDVGASPVVYVSGEESVEQIGNRADRLTIGSDIYLYSSNDIEDILKKVQYISPRALVVDSVQTVYLKGIMGSPGGIMQVKECTSALLRFAKTTNIPVLLIGHVTKSGDIAGPRVLEHIVDVVLYMEGEKYTSHRMLRAVKNRFGSTDELGVFEMSHSGLQAVSNASEMFLSEQDLDSDVLAGLAVAVIMDGSRTFLIEIQALCLSGSTGSRQFNGIQANRADMIISVLIKQAGLRLQEHAVFLNVVSGLTVTETAGDLAIAAAICSSCLELPIPNDIAFIGEIGLGGELRMVTRMEKRVHTVAKLGYRMCIIPKAAEKVLGTEGLENIKVVGCRNLKDVINTIFPNVMRRSKYIIQFLFFQNLSYNLHIYDAVKDPCKWKNQILHSNQIVGPDSNSCCVIHNNKDVLHDNNQFMIFYILHKGNYCEDFMVKLVASSDRDLLVHSSPPSVLGGTLAIDTVETFLLI</sequence>
<evidence type="ECO:0000256" key="9">
    <source>
        <dbReference type="ARBA" id="ARBA00023125"/>
    </source>
</evidence>
<reference evidence="13 15" key="2">
    <citation type="journal article" date="2014" name="BMC Genomics">
        <title>An improved genome release (version Mt4.0) for the model legume Medicago truncatula.</title>
        <authorList>
            <person name="Tang H."/>
            <person name="Krishnakumar V."/>
            <person name="Bidwell S."/>
            <person name="Rosen B."/>
            <person name="Chan A."/>
            <person name="Zhou S."/>
            <person name="Gentzbittel L."/>
            <person name="Childs K.L."/>
            <person name="Yandell M."/>
            <person name="Gundlach H."/>
            <person name="Mayer K.F."/>
            <person name="Schwartz D.C."/>
            <person name="Town C.D."/>
        </authorList>
    </citation>
    <scope>GENOME REANNOTATION</scope>
    <source>
        <strain evidence="14 15">cv. Jemalong A17</strain>
    </source>
</reference>
<dbReference type="SUPFAM" id="SSF52540">
    <property type="entry name" value="P-loop containing nucleoside triphosphate hydrolases"/>
    <property type="match status" value="1"/>
</dbReference>
<evidence type="ECO:0000256" key="5">
    <source>
        <dbReference type="ARBA" id="ARBA00022801"/>
    </source>
</evidence>
<dbReference type="SUPFAM" id="SSF54211">
    <property type="entry name" value="Ribosomal protein S5 domain 2-like"/>
    <property type="match status" value="1"/>
</dbReference>
<dbReference type="GO" id="GO:0003684">
    <property type="term" value="F:damaged DNA binding"/>
    <property type="evidence" value="ECO:0007669"/>
    <property type="project" value="InterPro"/>
</dbReference>
<dbReference type="GO" id="GO:0005524">
    <property type="term" value="F:ATP binding"/>
    <property type="evidence" value="ECO:0007669"/>
    <property type="project" value="UniProtKB-KW"/>
</dbReference>
<keyword evidence="9" id="KW-0238">DNA-binding</keyword>
<dbReference type="HOGENOM" id="CLU_018264_2_0_1"/>
<dbReference type="Pfam" id="PF18073">
    <property type="entry name" value="Zn_ribbon_LapB"/>
    <property type="match status" value="1"/>
</dbReference>
<dbReference type="InterPro" id="IPR027417">
    <property type="entry name" value="P-loop_NTPase"/>
</dbReference>
<feature type="domain" description="RecA family profile 1" evidence="12">
    <location>
        <begin position="159"/>
        <end position="312"/>
    </location>
</feature>
<accession>G7LGQ6</accession>
<dbReference type="NCBIfam" id="TIGR00416">
    <property type="entry name" value="sms"/>
    <property type="match status" value="1"/>
</dbReference>
<keyword evidence="10" id="KW-0234">DNA repair</keyword>
<evidence type="ECO:0000256" key="10">
    <source>
        <dbReference type="ARBA" id="ARBA00023204"/>
    </source>
</evidence>
<dbReference type="CDD" id="cd01121">
    <property type="entry name" value="RadA_SMS_N"/>
    <property type="match status" value="1"/>
</dbReference>
<dbReference type="Pfam" id="PF13481">
    <property type="entry name" value="AAA_25"/>
    <property type="match status" value="1"/>
</dbReference>
<dbReference type="InterPro" id="IPR041166">
    <property type="entry name" value="Rubredoxin_2"/>
</dbReference>
<keyword evidence="15" id="KW-1185">Reference proteome</keyword>
<dbReference type="EMBL" id="CM001224">
    <property type="protein sequence ID" value="AET01536.2"/>
    <property type="molecule type" value="Genomic_DNA"/>
</dbReference>
<evidence type="ECO:0000259" key="12">
    <source>
        <dbReference type="PROSITE" id="PS50162"/>
    </source>
</evidence>
<reference evidence="13 15" key="1">
    <citation type="journal article" date="2011" name="Nature">
        <title>The Medicago genome provides insight into the evolution of rhizobial symbioses.</title>
        <authorList>
            <person name="Young N.D."/>
            <person name="Debelle F."/>
            <person name="Oldroyd G.E."/>
            <person name="Geurts R."/>
            <person name="Cannon S.B."/>
            <person name="Udvardi M.K."/>
            <person name="Benedito V.A."/>
            <person name="Mayer K.F."/>
            <person name="Gouzy J."/>
            <person name="Schoof H."/>
            <person name="Van de Peer Y."/>
            <person name="Proost S."/>
            <person name="Cook D.R."/>
            <person name="Meyers B.C."/>
            <person name="Spannagl M."/>
            <person name="Cheung F."/>
            <person name="De Mita S."/>
            <person name="Krishnakumar V."/>
            <person name="Gundlach H."/>
            <person name="Zhou S."/>
            <person name="Mudge J."/>
            <person name="Bharti A.K."/>
            <person name="Murray J.D."/>
            <person name="Naoumkina M.A."/>
            <person name="Rosen B."/>
            <person name="Silverstein K.A."/>
            <person name="Tang H."/>
            <person name="Rombauts S."/>
            <person name="Zhao P.X."/>
            <person name="Zhou P."/>
            <person name="Barbe V."/>
            <person name="Bardou P."/>
            <person name="Bechner M."/>
            <person name="Bellec A."/>
            <person name="Berger A."/>
            <person name="Berges H."/>
            <person name="Bidwell S."/>
            <person name="Bisseling T."/>
            <person name="Choisne N."/>
            <person name="Couloux A."/>
            <person name="Denny R."/>
            <person name="Deshpande S."/>
            <person name="Dai X."/>
            <person name="Doyle J.J."/>
            <person name="Dudez A.M."/>
            <person name="Farmer A.D."/>
            <person name="Fouteau S."/>
            <person name="Franken C."/>
            <person name="Gibelin C."/>
            <person name="Gish J."/>
            <person name="Goldstein S."/>
            <person name="Gonzalez A.J."/>
            <person name="Green P.J."/>
            <person name="Hallab A."/>
            <person name="Hartog M."/>
            <person name="Hua A."/>
            <person name="Humphray S.J."/>
            <person name="Jeong D.H."/>
            <person name="Jing Y."/>
            <person name="Jocker A."/>
            <person name="Kenton S.M."/>
            <person name="Kim D.J."/>
            <person name="Klee K."/>
            <person name="Lai H."/>
            <person name="Lang C."/>
            <person name="Lin S."/>
            <person name="Macmil S.L."/>
            <person name="Magdelenat G."/>
            <person name="Matthews L."/>
            <person name="McCorrison J."/>
            <person name="Monaghan E.L."/>
            <person name="Mun J.H."/>
            <person name="Najar F.Z."/>
            <person name="Nicholson C."/>
            <person name="Noirot C."/>
            <person name="O'Bleness M."/>
            <person name="Paule C.R."/>
            <person name="Poulain J."/>
            <person name="Prion F."/>
            <person name="Qin B."/>
            <person name="Qu C."/>
            <person name="Retzel E.F."/>
            <person name="Riddle C."/>
            <person name="Sallet E."/>
            <person name="Samain S."/>
            <person name="Samson N."/>
            <person name="Sanders I."/>
            <person name="Saurat O."/>
            <person name="Scarpelli C."/>
            <person name="Schiex T."/>
            <person name="Segurens B."/>
            <person name="Severin A.J."/>
            <person name="Sherrier D.J."/>
            <person name="Shi R."/>
            <person name="Sims S."/>
            <person name="Singer S.R."/>
            <person name="Sinharoy S."/>
            <person name="Sterck L."/>
            <person name="Viollet A."/>
            <person name="Wang B.B."/>
            <person name="Wang K."/>
            <person name="Wang M."/>
            <person name="Wang X."/>
            <person name="Warfsmann J."/>
            <person name="Weissenbach J."/>
            <person name="White D.D."/>
            <person name="White J.D."/>
            <person name="Wiley G.B."/>
            <person name="Wincker P."/>
            <person name="Xing Y."/>
            <person name="Yang L."/>
            <person name="Yao Z."/>
            <person name="Ying F."/>
            <person name="Zhai J."/>
            <person name="Zhou L."/>
            <person name="Zuber A."/>
            <person name="Denarie J."/>
            <person name="Dixon R.A."/>
            <person name="May G.D."/>
            <person name="Schwartz D.C."/>
            <person name="Rogers J."/>
            <person name="Quetier F."/>
            <person name="Town C.D."/>
            <person name="Roe B.A."/>
        </authorList>
    </citation>
    <scope>NUCLEOTIDE SEQUENCE [LARGE SCALE GENOMIC DNA]</scope>
    <source>
        <strain evidence="13">A17</strain>
        <strain evidence="14 15">cv. Jemalong A17</strain>
    </source>
</reference>
<keyword evidence="5" id="KW-0378">Hydrolase</keyword>
<proteinExistence type="predicted"/>
<evidence type="ECO:0000256" key="11">
    <source>
        <dbReference type="SAM" id="MobiDB-lite"/>
    </source>
</evidence>
<dbReference type="InterPro" id="IPR014721">
    <property type="entry name" value="Ribsml_uS5_D2-typ_fold_subgr"/>
</dbReference>
<dbReference type="PaxDb" id="3880-AET01536"/>
<evidence type="ECO:0000256" key="6">
    <source>
        <dbReference type="ARBA" id="ARBA00022833"/>
    </source>
</evidence>
<dbReference type="PANTHER" id="PTHR32472">
    <property type="entry name" value="DNA REPAIR PROTEIN RADA"/>
    <property type="match status" value="1"/>
</dbReference>
<gene>
    <name evidence="13" type="ordered locus">MTR_8g014670</name>
</gene>
<keyword evidence="1" id="KW-0479">Metal-binding</keyword>
<evidence type="ECO:0000256" key="3">
    <source>
        <dbReference type="ARBA" id="ARBA00022763"/>
    </source>
</evidence>
<evidence type="ECO:0000313" key="15">
    <source>
        <dbReference type="Proteomes" id="UP000002051"/>
    </source>
</evidence>
<organism evidence="13 15">
    <name type="scientific">Medicago truncatula</name>
    <name type="common">Barrel medic</name>
    <name type="synonym">Medicago tribuloides</name>
    <dbReference type="NCBI Taxonomy" id="3880"/>
    <lineage>
        <taxon>Eukaryota</taxon>
        <taxon>Viridiplantae</taxon>
        <taxon>Streptophyta</taxon>
        <taxon>Embryophyta</taxon>
        <taxon>Tracheophyta</taxon>
        <taxon>Spermatophyta</taxon>
        <taxon>Magnoliopsida</taxon>
        <taxon>eudicotyledons</taxon>
        <taxon>Gunneridae</taxon>
        <taxon>Pentapetalae</taxon>
        <taxon>rosids</taxon>
        <taxon>fabids</taxon>
        <taxon>Fabales</taxon>
        <taxon>Fabaceae</taxon>
        <taxon>Papilionoideae</taxon>
        <taxon>50 kb inversion clade</taxon>
        <taxon>NPAAA clade</taxon>
        <taxon>Hologalegina</taxon>
        <taxon>IRL clade</taxon>
        <taxon>Trifolieae</taxon>
        <taxon>Medicago</taxon>
    </lineage>
</organism>
<dbReference type="PROSITE" id="PS50162">
    <property type="entry name" value="RECA_2"/>
    <property type="match status" value="1"/>
</dbReference>
<dbReference type="InterPro" id="IPR020568">
    <property type="entry name" value="Ribosomal_Su5_D2-typ_SF"/>
</dbReference>
<evidence type="ECO:0000256" key="1">
    <source>
        <dbReference type="ARBA" id="ARBA00022723"/>
    </source>
</evidence>
<dbReference type="STRING" id="3880.G7LGQ6"/>
<feature type="region of interest" description="Disordered" evidence="11">
    <location>
        <begin position="15"/>
        <end position="44"/>
    </location>
</feature>
<dbReference type="PANTHER" id="PTHR32472:SF10">
    <property type="entry name" value="DNA REPAIR PROTEIN RADA-LIKE PROTEIN"/>
    <property type="match status" value="1"/>
</dbReference>
<evidence type="ECO:0000256" key="4">
    <source>
        <dbReference type="ARBA" id="ARBA00022771"/>
    </source>
</evidence>
<accession>A0A0C3XWZ7</accession>
<dbReference type="InterPro" id="IPR020588">
    <property type="entry name" value="RecA_ATP-bd"/>
</dbReference>
<dbReference type="MEROPS" id="S16.A04"/>
<dbReference type="Gene3D" id="3.40.50.300">
    <property type="entry name" value="P-loop containing nucleotide triphosphate hydrolases"/>
    <property type="match status" value="1"/>
</dbReference>
<dbReference type="eggNOG" id="ENOG502QQ01">
    <property type="taxonomic scope" value="Eukaryota"/>
</dbReference>
<dbReference type="SMART" id="SM00382">
    <property type="entry name" value="AAA"/>
    <property type="match status" value="1"/>
</dbReference>
<dbReference type="GO" id="GO:0008270">
    <property type="term" value="F:zinc ion binding"/>
    <property type="evidence" value="ECO:0007669"/>
    <property type="project" value="UniProtKB-KW"/>
</dbReference>
<dbReference type="Gene3D" id="3.30.230.10">
    <property type="match status" value="1"/>
</dbReference>
<keyword evidence="6" id="KW-0862">Zinc</keyword>
<dbReference type="GO" id="GO:0016787">
    <property type="term" value="F:hydrolase activity"/>
    <property type="evidence" value="ECO:0007669"/>
    <property type="project" value="UniProtKB-KW"/>
</dbReference>
<dbReference type="InterPro" id="IPR003593">
    <property type="entry name" value="AAA+_ATPase"/>
</dbReference>
<dbReference type="FunFam" id="3.30.230.10:FF:000053">
    <property type="entry name" value="DNA repair protein radA isogeny"/>
    <property type="match status" value="1"/>
</dbReference>
<dbReference type="GO" id="GO:0000725">
    <property type="term" value="P:recombinational repair"/>
    <property type="evidence" value="ECO:0000318"/>
    <property type="project" value="GO_Central"/>
</dbReference>
<name>G7LGQ6_MEDTR</name>
<evidence type="ECO:0000256" key="2">
    <source>
        <dbReference type="ARBA" id="ARBA00022741"/>
    </source>
</evidence>
<dbReference type="Proteomes" id="UP000002051">
    <property type="component" value="Chromosome 8"/>
</dbReference>
<protein>
    <submittedName>
        <fullName evidence="13">DNA repair-like proteinRadA</fullName>
    </submittedName>
</protein>
<dbReference type="GO" id="GO:0140664">
    <property type="term" value="F:ATP-dependent DNA damage sensor activity"/>
    <property type="evidence" value="ECO:0007669"/>
    <property type="project" value="InterPro"/>
</dbReference>
<reference evidence="14" key="3">
    <citation type="submission" date="2015-04" db="UniProtKB">
        <authorList>
            <consortium name="EnsemblPlants"/>
        </authorList>
    </citation>
    <scope>IDENTIFICATION</scope>
    <source>
        <strain evidence="14">cv. Jemalong A17</strain>
    </source>
</reference>
<keyword evidence="4" id="KW-0863">Zinc-finger</keyword>
<evidence type="ECO:0000313" key="14">
    <source>
        <dbReference type="EnsemblPlants" id="AET01536"/>
    </source>
</evidence>
<evidence type="ECO:0000313" key="13">
    <source>
        <dbReference type="EMBL" id="AET01536.2"/>
    </source>
</evidence>
<evidence type="ECO:0000256" key="8">
    <source>
        <dbReference type="ARBA" id="ARBA00023016"/>
    </source>
</evidence>
<evidence type="ECO:0000256" key="7">
    <source>
        <dbReference type="ARBA" id="ARBA00022840"/>
    </source>
</evidence>
<dbReference type="EnsemblPlants" id="AET01536">
    <property type="protein sequence ID" value="AET01536"/>
    <property type="gene ID" value="MTR_8g014670"/>
</dbReference>
<dbReference type="PRINTS" id="PR01874">
    <property type="entry name" value="DNAREPAIRADA"/>
</dbReference>
<keyword evidence="7" id="KW-0067">ATP-binding</keyword>
<keyword evidence="2" id="KW-0547">Nucleotide-binding</keyword>
<dbReference type="FunFam" id="3.40.50.300:FF:000050">
    <property type="entry name" value="DNA repair protein RadA"/>
    <property type="match status" value="1"/>
</dbReference>